<comment type="similarity">
    <text evidence="2 9">Belongs to the Wnt family.</text>
</comment>
<dbReference type="EMBL" id="JAOYFB010000001">
    <property type="protein sequence ID" value="KAK4002141.1"/>
    <property type="molecule type" value="Genomic_DNA"/>
</dbReference>
<keyword evidence="4" id="KW-0964">Secreted</keyword>
<name>A0ABQ9YNK1_9CRUS</name>
<evidence type="ECO:0000256" key="9">
    <source>
        <dbReference type="RuleBase" id="RU003500"/>
    </source>
</evidence>
<dbReference type="Proteomes" id="UP001234178">
    <property type="component" value="Unassembled WGS sequence"/>
</dbReference>
<comment type="subcellular location">
    <subcellularLocation>
        <location evidence="1 9">Secreted</location>
        <location evidence="1 9">Extracellular space</location>
        <location evidence="1 9">Extracellular matrix</location>
    </subcellularLocation>
</comment>
<keyword evidence="8" id="KW-0449">Lipoprotein</keyword>
<dbReference type="CDD" id="cd19342">
    <property type="entry name" value="Wnt_Wnt10"/>
    <property type="match status" value="1"/>
</dbReference>
<dbReference type="InterPro" id="IPR005817">
    <property type="entry name" value="Wnt"/>
</dbReference>
<comment type="caution">
    <text evidence="11">The sequence shown here is derived from an EMBL/GenBank/DDBJ whole genome shotgun (WGS) entry which is preliminary data.</text>
</comment>
<evidence type="ECO:0000256" key="8">
    <source>
        <dbReference type="ARBA" id="ARBA00023288"/>
    </source>
</evidence>
<evidence type="ECO:0000256" key="5">
    <source>
        <dbReference type="ARBA" id="ARBA00022530"/>
    </source>
</evidence>
<proteinExistence type="inferred from homology"/>
<feature type="signal peptide" evidence="10">
    <location>
        <begin position="1"/>
        <end position="28"/>
    </location>
</feature>
<dbReference type="Pfam" id="PF00110">
    <property type="entry name" value="wnt"/>
    <property type="match status" value="1"/>
</dbReference>
<evidence type="ECO:0000256" key="3">
    <source>
        <dbReference type="ARBA" id="ARBA00022473"/>
    </source>
</evidence>
<evidence type="ECO:0000256" key="2">
    <source>
        <dbReference type="ARBA" id="ARBA00005683"/>
    </source>
</evidence>
<keyword evidence="10" id="KW-0732">Signal</keyword>
<dbReference type="PROSITE" id="PS00246">
    <property type="entry name" value="WNT1"/>
    <property type="match status" value="1"/>
</dbReference>
<evidence type="ECO:0000256" key="4">
    <source>
        <dbReference type="ARBA" id="ARBA00022525"/>
    </source>
</evidence>
<evidence type="ECO:0000256" key="1">
    <source>
        <dbReference type="ARBA" id="ARBA00004498"/>
    </source>
</evidence>
<dbReference type="PANTHER" id="PTHR12027:SF98">
    <property type="entry name" value="PROTEIN WNT"/>
    <property type="match status" value="1"/>
</dbReference>
<evidence type="ECO:0000313" key="12">
    <source>
        <dbReference type="Proteomes" id="UP001234178"/>
    </source>
</evidence>
<protein>
    <recommendedName>
        <fullName evidence="9">Protein Wnt</fullName>
    </recommendedName>
</protein>
<gene>
    <name evidence="11" type="ORF">OUZ56_003988</name>
</gene>
<feature type="chain" id="PRO_5046225201" description="Protein Wnt" evidence="10">
    <location>
        <begin position="29"/>
        <end position="419"/>
    </location>
</feature>
<dbReference type="InterPro" id="IPR018161">
    <property type="entry name" value="Wnt_CS"/>
</dbReference>
<keyword evidence="5" id="KW-0272">Extracellular matrix</keyword>
<dbReference type="Gene3D" id="3.30.2460.20">
    <property type="match status" value="1"/>
</dbReference>
<dbReference type="PRINTS" id="PR01349">
    <property type="entry name" value="WNTPROTEIN"/>
</dbReference>
<keyword evidence="12" id="KW-1185">Reference proteome</keyword>
<keyword evidence="3 9" id="KW-0217">Developmental protein</keyword>
<evidence type="ECO:0000256" key="7">
    <source>
        <dbReference type="ARBA" id="ARBA00023157"/>
    </source>
</evidence>
<dbReference type="SMART" id="SM00097">
    <property type="entry name" value="WNT1"/>
    <property type="match status" value="1"/>
</dbReference>
<sequence length="419" mass="47701">MVTRNLLRFTVPSVFVLIVVCFFTNSHAGADTNSFNRRTTSGKTSLMRRSDLLLSGNSLMNIRRKPDEKRRQKEDKYFFNSVMDRQRRKPRPTSAICKNFPGLSKKQLELCFRYPDVMSAAIGGLQLAVNECQFQFQKHRWNCSALERKNRNPHSSNFLQKGKQKHCYRETAFAYAVSSAGVAHSVSKACGQGKLESCGCDPKSQRGNGGFGSSSTLVDWRWSGCSHNMDFGVKFSRFLLDSRQRGQDIHSRIHLHNSHVGRTVVGANSEIRCKCHGMSGSCEMKTCWKAVPEFRRVGTVLKERFNQAVLVDQSQLGNEAGSSSKGRQFARRIRDTDLLFYERSPNFCEERPDVDYPGITGRRCNKTGDELDNCQSLCCGRGYNVVRQKRTERCHCRFHWCCSVVCNNCTVEQWVTVCK</sequence>
<dbReference type="InterPro" id="IPR043158">
    <property type="entry name" value="Wnt_C"/>
</dbReference>
<organism evidence="11 12">
    <name type="scientific">Daphnia magna</name>
    <dbReference type="NCBI Taxonomy" id="35525"/>
    <lineage>
        <taxon>Eukaryota</taxon>
        <taxon>Metazoa</taxon>
        <taxon>Ecdysozoa</taxon>
        <taxon>Arthropoda</taxon>
        <taxon>Crustacea</taxon>
        <taxon>Branchiopoda</taxon>
        <taxon>Diplostraca</taxon>
        <taxon>Cladocera</taxon>
        <taxon>Anomopoda</taxon>
        <taxon>Daphniidae</taxon>
        <taxon>Daphnia</taxon>
    </lineage>
</organism>
<evidence type="ECO:0000256" key="6">
    <source>
        <dbReference type="ARBA" id="ARBA00022687"/>
    </source>
</evidence>
<keyword evidence="6 9" id="KW-0879">Wnt signaling pathway</keyword>
<dbReference type="PANTHER" id="PTHR12027">
    <property type="entry name" value="WNT RELATED"/>
    <property type="match status" value="1"/>
</dbReference>
<evidence type="ECO:0000313" key="11">
    <source>
        <dbReference type="EMBL" id="KAK4002141.1"/>
    </source>
</evidence>
<reference evidence="11 12" key="1">
    <citation type="journal article" date="2023" name="Nucleic Acids Res.">
        <title>The hologenome of Daphnia magna reveals possible DNA methylation and microbiome-mediated evolution of the host genome.</title>
        <authorList>
            <person name="Chaturvedi A."/>
            <person name="Li X."/>
            <person name="Dhandapani V."/>
            <person name="Marshall H."/>
            <person name="Kissane S."/>
            <person name="Cuenca-Cambronero M."/>
            <person name="Asole G."/>
            <person name="Calvet F."/>
            <person name="Ruiz-Romero M."/>
            <person name="Marangio P."/>
            <person name="Guigo R."/>
            <person name="Rago D."/>
            <person name="Mirbahai L."/>
            <person name="Eastwood N."/>
            <person name="Colbourne J.K."/>
            <person name="Zhou J."/>
            <person name="Mallon E."/>
            <person name="Orsini L."/>
        </authorList>
    </citation>
    <scope>NUCLEOTIDE SEQUENCE [LARGE SCALE GENOMIC DNA]</scope>
    <source>
        <strain evidence="11">LRV0_1</strain>
    </source>
</reference>
<comment type="function">
    <text evidence="9">Ligand for members of the frizzled family of seven transmembrane receptors.</text>
</comment>
<keyword evidence="7" id="KW-1015">Disulfide bond</keyword>
<evidence type="ECO:0000256" key="10">
    <source>
        <dbReference type="SAM" id="SignalP"/>
    </source>
</evidence>
<accession>A0ABQ9YNK1</accession>